<dbReference type="Gene3D" id="1.10.3260.10">
    <property type="entry name" value="DNA ligase, ATP-dependent, N-terminal domain"/>
    <property type="match status" value="1"/>
</dbReference>
<keyword evidence="10" id="KW-0460">Magnesium</keyword>
<dbReference type="CDD" id="cd07903">
    <property type="entry name" value="Adenylation_DNA_ligase_IV"/>
    <property type="match status" value="1"/>
</dbReference>
<evidence type="ECO:0000256" key="9">
    <source>
        <dbReference type="ARBA" id="ARBA00022840"/>
    </source>
</evidence>
<dbReference type="Pfam" id="PF04675">
    <property type="entry name" value="DNA_ligase_A_N"/>
    <property type="match status" value="1"/>
</dbReference>
<dbReference type="InterPro" id="IPR001357">
    <property type="entry name" value="BRCT_dom"/>
</dbReference>
<dbReference type="GO" id="GO:0006297">
    <property type="term" value="P:nucleotide-excision repair, DNA gap filling"/>
    <property type="evidence" value="ECO:0007669"/>
    <property type="project" value="TreeGrafter"/>
</dbReference>
<dbReference type="PANTHER" id="PTHR45997:SF1">
    <property type="entry name" value="DNA LIGASE 4"/>
    <property type="match status" value="1"/>
</dbReference>
<evidence type="ECO:0000256" key="15">
    <source>
        <dbReference type="ARBA" id="ARBA00031942"/>
    </source>
</evidence>
<dbReference type="PANTHER" id="PTHR45997">
    <property type="entry name" value="DNA LIGASE 4"/>
    <property type="match status" value="1"/>
</dbReference>
<dbReference type="PROSITE" id="PS50172">
    <property type="entry name" value="BRCT"/>
    <property type="match status" value="1"/>
</dbReference>
<evidence type="ECO:0000256" key="3">
    <source>
        <dbReference type="ARBA" id="ARBA00007572"/>
    </source>
</evidence>
<evidence type="ECO:0000256" key="12">
    <source>
        <dbReference type="ARBA" id="ARBA00023204"/>
    </source>
</evidence>
<keyword evidence="11" id="KW-0233">DNA recombination</keyword>
<dbReference type="GO" id="GO:0003677">
    <property type="term" value="F:DNA binding"/>
    <property type="evidence" value="ECO:0007669"/>
    <property type="project" value="InterPro"/>
</dbReference>
<evidence type="ECO:0000256" key="7">
    <source>
        <dbReference type="ARBA" id="ARBA00022741"/>
    </source>
</evidence>
<evidence type="ECO:0000256" key="13">
    <source>
        <dbReference type="ARBA" id="ARBA00023242"/>
    </source>
</evidence>
<accession>A0AAV5TAG0</accession>
<feature type="domain" description="ATP-dependent DNA ligase family profile" evidence="17">
    <location>
        <begin position="344"/>
        <end position="478"/>
    </location>
</feature>
<evidence type="ECO:0000259" key="18">
    <source>
        <dbReference type="PROSITE" id="PS50172"/>
    </source>
</evidence>
<dbReference type="AlphaFoldDB" id="A0AAV5TAG0"/>
<dbReference type="GO" id="GO:0005524">
    <property type="term" value="F:ATP binding"/>
    <property type="evidence" value="ECO:0007669"/>
    <property type="project" value="UniProtKB-KW"/>
</dbReference>
<dbReference type="EMBL" id="BTSX01000003">
    <property type="protein sequence ID" value="GMS88626.1"/>
    <property type="molecule type" value="Genomic_DNA"/>
</dbReference>
<keyword evidence="8" id="KW-0227">DNA damage</keyword>
<dbReference type="GO" id="GO:0005958">
    <property type="term" value="C:DNA-dependent protein kinase-DNA ligase 4 complex"/>
    <property type="evidence" value="ECO:0007669"/>
    <property type="project" value="TreeGrafter"/>
</dbReference>
<proteinExistence type="inferred from homology"/>
<protein>
    <recommendedName>
        <fullName evidence="15">DNA ligase IV</fullName>
    </recommendedName>
    <alternativeName>
        <fullName evidence="14">Polydeoxyribonucleotide synthase [ATP] 4</fullName>
    </alternativeName>
</protein>
<dbReference type="InterPro" id="IPR044125">
    <property type="entry name" value="Adenylation_DNA_ligase_IV"/>
</dbReference>
<evidence type="ECO:0000256" key="5">
    <source>
        <dbReference type="ARBA" id="ARBA00022723"/>
    </source>
</evidence>
<evidence type="ECO:0000256" key="1">
    <source>
        <dbReference type="ARBA" id="ARBA00001946"/>
    </source>
</evidence>
<comment type="subcellular location">
    <subcellularLocation>
        <location evidence="2">Nucleus</location>
    </subcellularLocation>
</comment>
<feature type="non-terminal residue" evidence="19">
    <location>
        <position position="1"/>
    </location>
</feature>
<dbReference type="SUPFAM" id="SSF52113">
    <property type="entry name" value="BRCT domain"/>
    <property type="match status" value="1"/>
</dbReference>
<evidence type="ECO:0000256" key="14">
    <source>
        <dbReference type="ARBA" id="ARBA00030676"/>
    </source>
</evidence>
<keyword evidence="7" id="KW-0547">Nucleotide-binding</keyword>
<dbReference type="GO" id="GO:0003910">
    <property type="term" value="F:DNA ligase (ATP) activity"/>
    <property type="evidence" value="ECO:0007669"/>
    <property type="project" value="InterPro"/>
</dbReference>
<evidence type="ECO:0000256" key="16">
    <source>
        <dbReference type="SAM" id="MobiDB-lite"/>
    </source>
</evidence>
<evidence type="ECO:0000256" key="10">
    <source>
        <dbReference type="ARBA" id="ARBA00022842"/>
    </source>
</evidence>
<dbReference type="InterPro" id="IPR012308">
    <property type="entry name" value="DNA_ligase_ATP-dep_N"/>
</dbReference>
<evidence type="ECO:0000259" key="17">
    <source>
        <dbReference type="PROSITE" id="PS50160"/>
    </source>
</evidence>
<dbReference type="InterPro" id="IPR036599">
    <property type="entry name" value="DNA_ligase_N_sf"/>
</dbReference>
<evidence type="ECO:0000256" key="4">
    <source>
        <dbReference type="ARBA" id="ARBA00022598"/>
    </source>
</evidence>
<dbReference type="Gene3D" id="3.30.470.30">
    <property type="entry name" value="DNA ligase/mRNA capping enzyme"/>
    <property type="match status" value="1"/>
</dbReference>
<comment type="cofactor">
    <cofactor evidence="1">
        <name>Mg(2+)</name>
        <dbReference type="ChEBI" id="CHEBI:18420"/>
    </cofactor>
</comment>
<dbReference type="GO" id="GO:0006310">
    <property type="term" value="P:DNA recombination"/>
    <property type="evidence" value="ECO:0007669"/>
    <property type="project" value="UniProtKB-KW"/>
</dbReference>
<reference evidence="19" key="1">
    <citation type="submission" date="2023-10" db="EMBL/GenBank/DDBJ databases">
        <title>Genome assembly of Pristionchus species.</title>
        <authorList>
            <person name="Yoshida K."/>
            <person name="Sommer R.J."/>
        </authorList>
    </citation>
    <scope>NUCLEOTIDE SEQUENCE</scope>
    <source>
        <strain evidence="19">RS0144</strain>
    </source>
</reference>
<evidence type="ECO:0000313" key="19">
    <source>
        <dbReference type="EMBL" id="GMS88626.1"/>
    </source>
</evidence>
<dbReference type="InterPro" id="IPR036420">
    <property type="entry name" value="BRCT_dom_sf"/>
</dbReference>
<dbReference type="InterPro" id="IPR029710">
    <property type="entry name" value="LIG4"/>
</dbReference>
<dbReference type="PROSITE" id="PS50160">
    <property type="entry name" value="DNA_LIGASE_A3"/>
    <property type="match status" value="1"/>
</dbReference>
<dbReference type="InterPro" id="IPR012310">
    <property type="entry name" value="DNA_ligase_ATP-dep_cent"/>
</dbReference>
<dbReference type="Pfam" id="PF01068">
    <property type="entry name" value="DNA_ligase_A_M"/>
    <property type="match status" value="1"/>
</dbReference>
<dbReference type="GO" id="GO:0032807">
    <property type="term" value="C:DNA ligase IV complex"/>
    <property type="evidence" value="ECO:0007669"/>
    <property type="project" value="TreeGrafter"/>
</dbReference>
<keyword evidence="13" id="KW-0539">Nucleus</keyword>
<evidence type="ECO:0000313" key="20">
    <source>
        <dbReference type="Proteomes" id="UP001432027"/>
    </source>
</evidence>
<dbReference type="SUPFAM" id="SSF56091">
    <property type="entry name" value="DNA ligase/mRNA capping enzyme, catalytic domain"/>
    <property type="match status" value="1"/>
</dbReference>
<dbReference type="GO" id="GO:0006303">
    <property type="term" value="P:double-strand break repair via nonhomologous end joining"/>
    <property type="evidence" value="ECO:0007669"/>
    <property type="project" value="TreeGrafter"/>
</dbReference>
<feature type="region of interest" description="Disordered" evidence="16">
    <location>
        <begin position="622"/>
        <end position="663"/>
    </location>
</feature>
<feature type="domain" description="BRCT" evidence="18">
    <location>
        <begin position="659"/>
        <end position="749"/>
    </location>
</feature>
<evidence type="ECO:0000256" key="2">
    <source>
        <dbReference type="ARBA" id="ARBA00004123"/>
    </source>
</evidence>
<gene>
    <name evidence="19" type="ORF">PENTCL1PPCAC_10801</name>
</gene>
<keyword evidence="4" id="KW-0436">Ligase</keyword>
<evidence type="ECO:0000256" key="11">
    <source>
        <dbReference type="ARBA" id="ARBA00023172"/>
    </source>
</evidence>
<keyword evidence="20" id="KW-1185">Reference proteome</keyword>
<keyword evidence="9" id="KW-0067">ATP-binding</keyword>
<dbReference type="GO" id="GO:0046872">
    <property type="term" value="F:metal ion binding"/>
    <property type="evidence" value="ECO:0007669"/>
    <property type="project" value="UniProtKB-KW"/>
</dbReference>
<comment type="caution">
    <text evidence="19">The sequence shown here is derived from an EMBL/GenBank/DDBJ whole genome shotgun (WGS) entry which is preliminary data.</text>
</comment>
<keyword evidence="12" id="KW-0234">DNA repair</keyword>
<comment type="similarity">
    <text evidence="3">Belongs to the ATP-dependent DNA ligase family.</text>
</comment>
<keyword evidence="6" id="KW-0677">Repeat</keyword>
<organism evidence="19 20">
    <name type="scientific">Pristionchus entomophagus</name>
    <dbReference type="NCBI Taxonomy" id="358040"/>
    <lineage>
        <taxon>Eukaryota</taxon>
        <taxon>Metazoa</taxon>
        <taxon>Ecdysozoa</taxon>
        <taxon>Nematoda</taxon>
        <taxon>Chromadorea</taxon>
        <taxon>Rhabditida</taxon>
        <taxon>Rhabditina</taxon>
        <taxon>Diplogasteromorpha</taxon>
        <taxon>Diplogasteroidea</taxon>
        <taxon>Neodiplogasteridae</taxon>
        <taxon>Pristionchus</taxon>
    </lineage>
</organism>
<feature type="compositionally biased region" description="Basic and acidic residues" evidence="16">
    <location>
        <begin position="622"/>
        <end position="632"/>
    </location>
</feature>
<sequence length="760" mass="86702">FNRIFGMATLAETVKFSDFCVLLRRLKKASQSGERKREFEKFFKQQKSDVSFQSEEFLPFLRIILSTMDSERRFDIKHNKLAQRVGKLLGVPAAKLICLEASPHHAVEKLATAVRARINKRAGNVTVATVNECLDRMNNKEIRERDPDDSDLDYLFLICEEEELIWIFNIIIRNVELYIGASSASLLSMLDDDAKQRWTLCRSLSAVVEDISPTDSLLGRNFRPMLLAKIPRISDWWVPIATHSGKEFFVETKYDGEHVLLHKIGKDYYKYFTRNGKDFSDAYGSTSREGSISNRIHPFFLDSVTDCILDCELVMYDKRTKKICRHNTEASDGNTYSFRSIRPELQNNICLAVVLFDILHYNGRNLMNVPLEDRLKVLEKGVLKKEAEDVIYVSKRHIMSSRAEVEEFFAEAMKNDEEGIVVKNMTSLYIAGSRAMTNGWFKLKPNLATACSLDLAVVAILPKKGRDFKDVYLIAARDERSAPPSPPPQSSADGFCFKSLMKSLESSKMVIVGAVSVGLTDMDRDRIYEDATRVCPLTAQPHESIRGDPIRDGKGGFIHPHHMNVVEVRCTGVRVKDGRRKLVDPVITCIREKPIDEIDSIDQFEELAEELRQCRLPDKEKAEMIEKEEREKERKRKKGVDGVIPPPNKREKKEKSEEEEESPLSGRTVCVLQGVDSKLRERSFKILDRFGAKNVANPVSGTDLVVAITRSHPRTRTVTGKNEWSVVDVKWLIRCEEQGKVVKWTDEELIHSVPGTFEIE</sequence>
<dbReference type="Gene3D" id="3.40.50.10190">
    <property type="entry name" value="BRCT domain"/>
    <property type="match status" value="1"/>
</dbReference>
<name>A0AAV5TAG0_9BILA</name>
<evidence type="ECO:0000256" key="6">
    <source>
        <dbReference type="ARBA" id="ARBA00022737"/>
    </source>
</evidence>
<evidence type="ECO:0000256" key="8">
    <source>
        <dbReference type="ARBA" id="ARBA00022763"/>
    </source>
</evidence>
<dbReference type="Proteomes" id="UP001432027">
    <property type="component" value="Unassembled WGS sequence"/>
</dbReference>
<keyword evidence="5" id="KW-0479">Metal-binding</keyword>